<dbReference type="Proteomes" id="UP000768646">
    <property type="component" value="Unassembled WGS sequence"/>
</dbReference>
<dbReference type="EMBL" id="JABTEG010000003">
    <property type="protein sequence ID" value="KAG4305591.1"/>
    <property type="molecule type" value="Genomic_DNA"/>
</dbReference>
<proteinExistence type="predicted"/>
<protein>
    <submittedName>
        <fullName evidence="1">Uncharacterized protein</fullName>
    </submittedName>
</protein>
<keyword evidence="2" id="KW-1185">Reference proteome</keyword>
<organism evidence="1 2">
    <name type="scientific">Pneumocystis oryctolagi</name>
    <dbReference type="NCBI Taxonomy" id="42067"/>
    <lineage>
        <taxon>Eukaryota</taxon>
        <taxon>Fungi</taxon>
        <taxon>Dikarya</taxon>
        <taxon>Ascomycota</taxon>
        <taxon>Taphrinomycotina</taxon>
        <taxon>Pneumocystomycetes</taxon>
        <taxon>Pneumocystaceae</taxon>
        <taxon>Pneumocystis</taxon>
    </lineage>
</organism>
<name>A0ACB7CDF2_9ASCO</name>
<sequence>MEDEKSKEEEIDREEQVLSDKKDDLNISFESAVENSEKTRIAEEYKLNGNEMFRQEFFDAAVASYQKALDISSPNAKSQRAVYHANIAACYIHQKLWDLAVDACTQALKEDPYYIKALHRRAQANEKIATWSSLNAALLGKKSSLKPTQTNIVYKDYENIEKYLPQTSPILKSVRESISRVKPKLSEAQEREKAQVLSQLKNLGNNILGKFGLSTDNFKVVKNAETGGYSISFQN</sequence>
<evidence type="ECO:0000313" key="2">
    <source>
        <dbReference type="Proteomes" id="UP000768646"/>
    </source>
</evidence>
<accession>A0ACB7CDF2</accession>
<reference evidence="1 2" key="1">
    <citation type="journal article" date="2021" name="Commun. Biol.">
        <title>Genomic insights into the host specific adaptation of the Pneumocystis genus.</title>
        <authorList>
            <person name="Cisse O.H."/>
            <person name="Ma L."/>
            <person name="Dekker J.P."/>
            <person name="Khil P.P."/>
            <person name="Youn J.-H."/>
            <person name="Brenchley J.M."/>
            <person name="Blair R."/>
            <person name="Pahar B."/>
            <person name="Chabe M."/>
            <person name="Van Rompay K.K.A."/>
            <person name="Keesler R."/>
            <person name="Sukura A."/>
            <person name="Hirsch V."/>
            <person name="Kutty G."/>
            <person name="Liu Y."/>
            <person name="Peng L."/>
            <person name="Chen J."/>
            <person name="Song J."/>
            <person name="Weissenbacher-Lang C."/>
            <person name="Xu J."/>
            <person name="Upham N.S."/>
            <person name="Stajich J.E."/>
            <person name="Cuomo C.A."/>
            <person name="Cushion M.T."/>
            <person name="Kovacs J.A."/>
        </authorList>
    </citation>
    <scope>NUCLEOTIDE SEQUENCE [LARGE SCALE GENOMIC DNA]</scope>
    <source>
        <strain evidence="1 2">RABM</strain>
    </source>
</reference>
<evidence type="ECO:0000313" key="1">
    <source>
        <dbReference type="EMBL" id="KAG4305591.1"/>
    </source>
</evidence>
<gene>
    <name evidence="1" type="ORF">PORY_001147</name>
</gene>
<comment type="caution">
    <text evidence="1">The sequence shown here is derived from an EMBL/GenBank/DDBJ whole genome shotgun (WGS) entry which is preliminary data.</text>
</comment>